<evidence type="ECO:0000313" key="3">
    <source>
        <dbReference type="Proteomes" id="UP000250235"/>
    </source>
</evidence>
<dbReference type="AlphaFoldDB" id="A0A2Z7C7I5"/>
<gene>
    <name evidence="2" type="ORF">F511_20247</name>
</gene>
<evidence type="ECO:0000259" key="1">
    <source>
        <dbReference type="Pfam" id="PF22936"/>
    </source>
</evidence>
<reference evidence="2 3" key="1">
    <citation type="journal article" date="2015" name="Proc. Natl. Acad. Sci. U.S.A.">
        <title>The resurrection genome of Boea hygrometrica: A blueprint for survival of dehydration.</title>
        <authorList>
            <person name="Xiao L."/>
            <person name="Yang G."/>
            <person name="Zhang L."/>
            <person name="Yang X."/>
            <person name="Zhao S."/>
            <person name="Ji Z."/>
            <person name="Zhou Q."/>
            <person name="Hu M."/>
            <person name="Wang Y."/>
            <person name="Chen M."/>
            <person name="Xu Y."/>
            <person name="Jin H."/>
            <person name="Xiao X."/>
            <person name="Hu G."/>
            <person name="Bao F."/>
            <person name="Hu Y."/>
            <person name="Wan P."/>
            <person name="Li L."/>
            <person name="Deng X."/>
            <person name="Kuang T."/>
            <person name="Xiang C."/>
            <person name="Zhu J.K."/>
            <person name="Oliver M.J."/>
            <person name="He Y."/>
        </authorList>
    </citation>
    <scope>NUCLEOTIDE SEQUENCE [LARGE SCALE GENOMIC DNA]</scope>
    <source>
        <strain evidence="3">cv. XS01</strain>
    </source>
</reference>
<protein>
    <recommendedName>
        <fullName evidence="1">Retrovirus-related Pol polyprotein from transposon TNT 1-94-like beta-barrel domain-containing protein</fullName>
    </recommendedName>
</protein>
<name>A0A2Z7C7I5_9LAMI</name>
<keyword evidence="3" id="KW-1185">Reference proteome</keyword>
<evidence type="ECO:0000313" key="2">
    <source>
        <dbReference type="EMBL" id="KZV42796.1"/>
    </source>
</evidence>
<dbReference type="EMBL" id="KQ998955">
    <property type="protein sequence ID" value="KZV42796.1"/>
    <property type="molecule type" value="Genomic_DNA"/>
</dbReference>
<organism evidence="2 3">
    <name type="scientific">Dorcoceras hygrometricum</name>
    <dbReference type="NCBI Taxonomy" id="472368"/>
    <lineage>
        <taxon>Eukaryota</taxon>
        <taxon>Viridiplantae</taxon>
        <taxon>Streptophyta</taxon>
        <taxon>Embryophyta</taxon>
        <taxon>Tracheophyta</taxon>
        <taxon>Spermatophyta</taxon>
        <taxon>Magnoliopsida</taxon>
        <taxon>eudicotyledons</taxon>
        <taxon>Gunneridae</taxon>
        <taxon>Pentapetalae</taxon>
        <taxon>asterids</taxon>
        <taxon>lamiids</taxon>
        <taxon>Lamiales</taxon>
        <taxon>Gesneriaceae</taxon>
        <taxon>Didymocarpoideae</taxon>
        <taxon>Trichosporeae</taxon>
        <taxon>Loxocarpinae</taxon>
        <taxon>Dorcoceras</taxon>
    </lineage>
</organism>
<proteinExistence type="predicted"/>
<dbReference type="Proteomes" id="UP000250235">
    <property type="component" value="Unassembled WGS sequence"/>
</dbReference>
<sequence>MENDHSLKIAEVATIKIKMFDDTIRTIQEVQHVKGLTKNLLSIGQLDDIGCKTPIESGIMKVVRGALVVTKAEKVAANRYVILGQTHKERN</sequence>
<dbReference type="Pfam" id="PF22936">
    <property type="entry name" value="Pol_BBD"/>
    <property type="match status" value="1"/>
</dbReference>
<dbReference type="OrthoDB" id="1933590at2759"/>
<feature type="domain" description="Retrovirus-related Pol polyprotein from transposon TNT 1-94-like beta-barrel" evidence="1">
    <location>
        <begin position="1"/>
        <end position="51"/>
    </location>
</feature>
<dbReference type="InterPro" id="IPR054722">
    <property type="entry name" value="PolX-like_BBD"/>
</dbReference>
<accession>A0A2Z7C7I5</accession>